<dbReference type="RefSeq" id="WP_100269453.1">
    <property type="nucleotide sequence ID" value="NZ_CP024443.1"/>
</dbReference>
<reference evidence="2" key="1">
    <citation type="submission" date="2017-11" db="EMBL/GenBank/DDBJ databases">
        <title>Complete genome sequence of Moraxella osloensis NP7 isolated from human skin.</title>
        <authorList>
            <person name="Lee K."/>
            <person name="Lim J.Y."/>
            <person name="Hwang I."/>
        </authorList>
    </citation>
    <scope>NUCLEOTIDE SEQUENCE [LARGE SCALE GENOMIC DNA]</scope>
    <source>
        <strain evidence="2">NP7</strain>
    </source>
</reference>
<dbReference type="EMBL" id="CP024443">
    <property type="protein sequence ID" value="ATR78091.1"/>
    <property type="molecule type" value="Genomic_DNA"/>
</dbReference>
<accession>A0A2D2LSU3</accession>
<gene>
    <name evidence="1" type="ORF">NP7_01660</name>
</gene>
<evidence type="ECO:0000313" key="2">
    <source>
        <dbReference type="Proteomes" id="UP000229340"/>
    </source>
</evidence>
<proteinExistence type="predicted"/>
<dbReference type="AlphaFoldDB" id="A0A2D2LSU3"/>
<name>A0A2D2LSU3_FAUOS</name>
<dbReference type="Gene3D" id="2.60.40.1190">
    <property type="match status" value="1"/>
</dbReference>
<evidence type="ECO:0000313" key="1">
    <source>
        <dbReference type="EMBL" id="ATR78091.1"/>
    </source>
</evidence>
<organism evidence="1 2">
    <name type="scientific">Faucicola osloensis</name>
    <name type="common">Moraxella osloensis</name>
    <dbReference type="NCBI Taxonomy" id="34062"/>
    <lineage>
        <taxon>Bacteria</taxon>
        <taxon>Pseudomonadati</taxon>
        <taxon>Pseudomonadota</taxon>
        <taxon>Gammaproteobacteria</taxon>
        <taxon>Moraxellales</taxon>
        <taxon>Moraxellaceae</taxon>
        <taxon>Faucicola</taxon>
    </lineage>
</organism>
<dbReference type="STRING" id="34062.AXE82_08565"/>
<protein>
    <submittedName>
        <fullName evidence="1">Uncharacterized protein</fullName>
    </submittedName>
</protein>
<sequence>MDALQGVTFALTSTAEPLTVSATLDYRLLVHVVADSKFLTLLFDATHPKITDSQTALQAGLWANFPTFSPLVLEHVMRQDYLWQADCFECFIAKDSQADSPYLEVNLATNGEFNIYYFDSYRTPNALPPRRLPIKALTYGEDINFFSQAVTQDTELALVFWCSASPMLLTHVRAVQQQYAFSTGTFRVGMTFAKSALDKLVGANGNYALNPTRVIQQPSDSGLAANSAPTVNEMSYWAIQHAQPADFHNKAHWINS</sequence>
<dbReference type="Proteomes" id="UP000229340">
    <property type="component" value="Chromosome"/>
</dbReference>